<reference evidence="4 5" key="1">
    <citation type="journal article" date="2019" name="Int. J. Syst. Evol. Microbiol.">
        <title>The Global Catalogue of Microorganisms (GCM) 10K type strain sequencing project: providing services to taxonomists for standard genome sequencing and annotation.</title>
        <authorList>
            <consortium name="The Broad Institute Genomics Platform"/>
            <consortium name="The Broad Institute Genome Sequencing Center for Infectious Disease"/>
            <person name="Wu L."/>
            <person name="Ma J."/>
        </authorList>
    </citation>
    <scope>NUCLEOTIDE SEQUENCE [LARGE SCALE GENOMIC DNA]</scope>
    <source>
        <strain evidence="4 5">DT55</strain>
    </source>
</reference>
<name>A0ABD5WRR7_9EURY</name>
<dbReference type="AlphaFoldDB" id="A0ABD5WRR7"/>
<proteinExistence type="predicted"/>
<organism evidence="4 5">
    <name type="scientific">Halobaculum marinum</name>
    <dbReference type="NCBI Taxonomy" id="3031996"/>
    <lineage>
        <taxon>Archaea</taxon>
        <taxon>Methanobacteriati</taxon>
        <taxon>Methanobacteriota</taxon>
        <taxon>Stenosarchaea group</taxon>
        <taxon>Halobacteria</taxon>
        <taxon>Halobacteriales</taxon>
        <taxon>Haloferacaceae</taxon>
        <taxon>Halobaculum</taxon>
    </lineage>
</organism>
<evidence type="ECO:0000256" key="1">
    <source>
        <dbReference type="SAM" id="MobiDB-lite"/>
    </source>
</evidence>
<dbReference type="Proteomes" id="UP001596388">
    <property type="component" value="Unassembled WGS sequence"/>
</dbReference>
<dbReference type="PANTHER" id="PTHR31157">
    <property type="entry name" value="SCP DOMAIN-CONTAINING PROTEIN"/>
    <property type="match status" value="1"/>
</dbReference>
<evidence type="ECO:0000259" key="3">
    <source>
        <dbReference type="Pfam" id="PF00188"/>
    </source>
</evidence>
<feature type="compositionally biased region" description="Polar residues" evidence="1">
    <location>
        <begin position="30"/>
        <end position="46"/>
    </location>
</feature>
<protein>
    <submittedName>
        <fullName evidence="4">CAP domain-containing protein</fullName>
    </submittedName>
</protein>
<dbReference type="Pfam" id="PF00188">
    <property type="entry name" value="CAP"/>
    <property type="match status" value="1"/>
</dbReference>
<feature type="region of interest" description="Disordered" evidence="1">
    <location>
        <begin position="28"/>
        <end position="99"/>
    </location>
</feature>
<evidence type="ECO:0000256" key="2">
    <source>
        <dbReference type="SAM" id="Phobius"/>
    </source>
</evidence>
<dbReference type="Gene3D" id="3.40.33.10">
    <property type="entry name" value="CAP"/>
    <property type="match status" value="1"/>
</dbReference>
<feature type="compositionally biased region" description="Basic and acidic residues" evidence="1">
    <location>
        <begin position="82"/>
        <end position="95"/>
    </location>
</feature>
<gene>
    <name evidence="4" type="ORF">ACFQKD_02890</name>
</gene>
<dbReference type="RefSeq" id="WP_390218618.1">
    <property type="nucleotide sequence ID" value="NZ_JBHTAG010000002.1"/>
</dbReference>
<dbReference type="SUPFAM" id="SSF55797">
    <property type="entry name" value="PR-1-like"/>
    <property type="match status" value="1"/>
</dbReference>
<dbReference type="PANTHER" id="PTHR31157:SF1">
    <property type="entry name" value="SCP DOMAIN-CONTAINING PROTEIN"/>
    <property type="match status" value="1"/>
</dbReference>
<sequence>MTHHRNTFVIISTFIIVSGFLSMGGALTGEQPTPNQSDIAGVNNTPELPKYAHEQPDSSVNTPIPLDNKTQRTDVNVSKVESTLKQKVDEHRDDNDVGPLNADPRLAIIARHHSYDMAKRDFFAHTNPDNETYTDRLQQSDYACGGGYQNIGAIFWKANDTQTEEQLAEELLHGFMRSGQHNMAMIDPDMTTVGIGIYITEDRRTYVTMNLCNADPLPEDDS</sequence>
<keyword evidence="2" id="KW-1133">Transmembrane helix</keyword>
<keyword evidence="5" id="KW-1185">Reference proteome</keyword>
<keyword evidence="2" id="KW-0472">Membrane</keyword>
<feature type="domain" description="SCP" evidence="3">
    <location>
        <begin position="88"/>
        <end position="210"/>
    </location>
</feature>
<dbReference type="CDD" id="cd05379">
    <property type="entry name" value="CAP_bacterial"/>
    <property type="match status" value="1"/>
</dbReference>
<dbReference type="InterPro" id="IPR014044">
    <property type="entry name" value="CAP_dom"/>
</dbReference>
<comment type="caution">
    <text evidence="4">The sequence shown here is derived from an EMBL/GenBank/DDBJ whole genome shotgun (WGS) entry which is preliminary data.</text>
</comment>
<keyword evidence="2" id="KW-0812">Transmembrane</keyword>
<accession>A0ABD5WRR7</accession>
<dbReference type="EMBL" id="JBHTAG010000002">
    <property type="protein sequence ID" value="MFC7096239.1"/>
    <property type="molecule type" value="Genomic_DNA"/>
</dbReference>
<evidence type="ECO:0000313" key="5">
    <source>
        <dbReference type="Proteomes" id="UP001596388"/>
    </source>
</evidence>
<feature type="transmembrane region" description="Helical" evidence="2">
    <location>
        <begin position="7"/>
        <end position="27"/>
    </location>
</feature>
<dbReference type="InterPro" id="IPR035940">
    <property type="entry name" value="CAP_sf"/>
</dbReference>
<evidence type="ECO:0000313" key="4">
    <source>
        <dbReference type="EMBL" id="MFC7096239.1"/>
    </source>
</evidence>